<dbReference type="RefSeq" id="WP_311759759.1">
    <property type="nucleotide sequence ID" value="NZ_JAVRQI010000009.1"/>
</dbReference>
<gene>
    <name evidence="1" type="ORF">RM190_12345</name>
</gene>
<keyword evidence="2" id="KW-1185">Reference proteome</keyword>
<accession>A0ABU3EGT7</accession>
<proteinExistence type="predicted"/>
<evidence type="ECO:0000313" key="1">
    <source>
        <dbReference type="EMBL" id="MDT1062660.1"/>
    </source>
</evidence>
<evidence type="ECO:0000313" key="2">
    <source>
        <dbReference type="Proteomes" id="UP001251085"/>
    </source>
</evidence>
<dbReference type="Proteomes" id="UP001251085">
    <property type="component" value="Unassembled WGS sequence"/>
</dbReference>
<dbReference type="EMBL" id="JAVRQI010000009">
    <property type="protein sequence ID" value="MDT1062660.1"/>
    <property type="molecule type" value="Genomic_DNA"/>
</dbReference>
<name>A0ABU3EGT7_9RHOB</name>
<protein>
    <submittedName>
        <fullName evidence="1">Uncharacterized protein</fullName>
    </submittedName>
</protein>
<reference evidence="2" key="1">
    <citation type="submission" date="2023-07" db="EMBL/GenBank/DDBJ databases">
        <title>Characterization of two Paracoccaceae strains isolated from Phycosphere and proposal of Xinfangfangia lacusdiani sp. nov.</title>
        <authorList>
            <person name="Deng Y."/>
            <person name="Zhang Y.Q."/>
        </authorList>
    </citation>
    <scope>NUCLEOTIDE SEQUENCE [LARGE SCALE GENOMIC DNA]</scope>
    <source>
        <strain evidence="2">CPCC 101403</strain>
    </source>
</reference>
<feature type="non-terminal residue" evidence="1">
    <location>
        <position position="1"/>
    </location>
</feature>
<comment type="caution">
    <text evidence="1">The sequence shown here is derived from an EMBL/GenBank/DDBJ whole genome shotgun (WGS) entry which is preliminary data.</text>
</comment>
<sequence length="60" mass="6718">QTARISLQISRNVKKQGIKNNPNRAISFVAPSSHLIPELSQIKQHFRTAQSRPEPASPSR</sequence>
<organism evidence="1 2">
    <name type="scientific">Paracoccus broussonetiae</name>
    <dbReference type="NCBI Taxonomy" id="3075834"/>
    <lineage>
        <taxon>Bacteria</taxon>
        <taxon>Pseudomonadati</taxon>
        <taxon>Pseudomonadota</taxon>
        <taxon>Alphaproteobacteria</taxon>
        <taxon>Rhodobacterales</taxon>
        <taxon>Paracoccaceae</taxon>
        <taxon>Paracoccus</taxon>
    </lineage>
</organism>